<keyword evidence="8" id="KW-1185">Reference proteome</keyword>
<dbReference type="RefSeq" id="WP_185987377.1">
    <property type="nucleotide sequence ID" value="NZ_BAAALZ010000001.1"/>
</dbReference>
<dbReference type="EMBL" id="JACCBD010000001">
    <property type="protein sequence ID" value="NYD27481.1"/>
    <property type="molecule type" value="Genomic_DNA"/>
</dbReference>
<gene>
    <name evidence="7" type="ORF">BJ960_002284</name>
</gene>
<feature type="domain" description="Leucine-binding protein" evidence="6">
    <location>
        <begin position="50"/>
        <end position="385"/>
    </location>
</feature>
<name>A0A852R1L1_9MICO</name>
<dbReference type="InterPro" id="IPR051010">
    <property type="entry name" value="BCAA_transport"/>
</dbReference>
<dbReference type="PANTHER" id="PTHR30483:SF6">
    <property type="entry name" value="PERIPLASMIC BINDING PROTEIN OF ABC TRANSPORTER FOR NATURAL AMINO ACIDS"/>
    <property type="match status" value="1"/>
</dbReference>
<comment type="similarity">
    <text evidence="1">Belongs to the leucine-binding protein family.</text>
</comment>
<protein>
    <submittedName>
        <fullName evidence="7">Branched-chain amino acid transport system substrate-binding protein</fullName>
    </submittedName>
</protein>
<dbReference type="SUPFAM" id="SSF53822">
    <property type="entry name" value="Periplasmic binding protein-like I"/>
    <property type="match status" value="1"/>
</dbReference>
<accession>A0A852R1L1</accession>
<keyword evidence="3 5" id="KW-0732">Signal</keyword>
<feature type="chain" id="PRO_5039256337" evidence="5">
    <location>
        <begin position="20"/>
        <end position="391"/>
    </location>
</feature>
<keyword evidence="2" id="KW-0813">Transport</keyword>
<dbReference type="InterPro" id="IPR028082">
    <property type="entry name" value="Peripla_BP_I"/>
</dbReference>
<evidence type="ECO:0000256" key="3">
    <source>
        <dbReference type="ARBA" id="ARBA00022729"/>
    </source>
</evidence>
<dbReference type="Proteomes" id="UP000586095">
    <property type="component" value="Unassembled WGS sequence"/>
</dbReference>
<dbReference type="Pfam" id="PF13458">
    <property type="entry name" value="Peripla_BP_6"/>
    <property type="match status" value="1"/>
</dbReference>
<evidence type="ECO:0000313" key="8">
    <source>
        <dbReference type="Proteomes" id="UP000586095"/>
    </source>
</evidence>
<evidence type="ECO:0000256" key="2">
    <source>
        <dbReference type="ARBA" id="ARBA00022448"/>
    </source>
</evidence>
<dbReference type="InterPro" id="IPR000709">
    <property type="entry name" value="Leu_Ile_Val-bd"/>
</dbReference>
<feature type="signal peptide" evidence="5">
    <location>
        <begin position="1"/>
        <end position="19"/>
    </location>
</feature>
<evidence type="ECO:0000313" key="7">
    <source>
        <dbReference type="EMBL" id="NYD27481.1"/>
    </source>
</evidence>
<keyword evidence="4" id="KW-0029">Amino-acid transport</keyword>
<dbReference type="PRINTS" id="PR00337">
    <property type="entry name" value="LEUILEVALBP"/>
</dbReference>
<dbReference type="AlphaFoldDB" id="A0A852R1L1"/>
<evidence type="ECO:0000256" key="5">
    <source>
        <dbReference type="SAM" id="SignalP"/>
    </source>
</evidence>
<organism evidence="7 8">
    <name type="scientific">Leucobacter aridicollis</name>
    <dbReference type="NCBI Taxonomy" id="283878"/>
    <lineage>
        <taxon>Bacteria</taxon>
        <taxon>Bacillati</taxon>
        <taxon>Actinomycetota</taxon>
        <taxon>Actinomycetes</taxon>
        <taxon>Micrococcales</taxon>
        <taxon>Microbacteriaceae</taxon>
        <taxon>Leucobacter</taxon>
    </lineage>
</organism>
<dbReference type="Gene3D" id="3.40.50.2300">
    <property type="match status" value="2"/>
</dbReference>
<evidence type="ECO:0000256" key="1">
    <source>
        <dbReference type="ARBA" id="ARBA00010062"/>
    </source>
</evidence>
<dbReference type="GO" id="GO:0006865">
    <property type="term" value="P:amino acid transport"/>
    <property type="evidence" value="ECO:0007669"/>
    <property type="project" value="UniProtKB-KW"/>
</dbReference>
<reference evidence="7 8" key="1">
    <citation type="submission" date="2020-07" db="EMBL/GenBank/DDBJ databases">
        <title>Sequencing the genomes of 1000 actinobacteria strains.</title>
        <authorList>
            <person name="Klenk H.-P."/>
        </authorList>
    </citation>
    <scope>NUCLEOTIDE SEQUENCE [LARGE SCALE GENOMIC DNA]</scope>
    <source>
        <strain evidence="7 8">DSM 17380</strain>
    </source>
</reference>
<evidence type="ECO:0000256" key="4">
    <source>
        <dbReference type="ARBA" id="ARBA00022970"/>
    </source>
</evidence>
<dbReference type="CDD" id="cd06348">
    <property type="entry name" value="PBP1_ABC_HAAT-like"/>
    <property type="match status" value="1"/>
</dbReference>
<dbReference type="InterPro" id="IPR028081">
    <property type="entry name" value="Leu-bd"/>
</dbReference>
<dbReference type="PANTHER" id="PTHR30483">
    <property type="entry name" value="LEUCINE-SPECIFIC-BINDING PROTEIN"/>
    <property type="match status" value="1"/>
</dbReference>
<proteinExistence type="inferred from homology"/>
<evidence type="ECO:0000259" key="6">
    <source>
        <dbReference type="Pfam" id="PF13458"/>
    </source>
</evidence>
<sequence length="391" mass="40244">MKMKLRAAAVVSASALLLAGCSTGGGGESGGEAGGLVGTGSGDSCAIESPVKVGAALSLTGGAGSYGASQQQGLELALAELNEADGIEYKLSIEDDASEPRQGISVMETFAGDDTSIVLGPTLSNTAVAAMPIANEAGMPVMGISTTAGGITDIGEFVFRDSLTEAQVIPQTIDAVIDEYDLKKVVVMYSNDDAFTESGYEVMAETLEGTDVEVLDTLTFSKADTDFRSLLTAAKDKNPDAIVVSALIEAAIPLVTQARELGIDQPIVGGNGFNNPKLMADAGDAAEGVVVGAAWNSASDNAENQAFLAAYEEKFGAQPDQFAAQAYSALYLIDDAIRSNCSAERADLRDSIAQLTDVATPLGAVSINENRDAEHPAVVQIVKDGKFAVLR</sequence>
<comment type="caution">
    <text evidence="7">The sequence shown here is derived from an EMBL/GenBank/DDBJ whole genome shotgun (WGS) entry which is preliminary data.</text>
</comment>
<dbReference type="PROSITE" id="PS51257">
    <property type="entry name" value="PROKAR_LIPOPROTEIN"/>
    <property type="match status" value="1"/>
</dbReference>